<dbReference type="Proteomes" id="UP000184604">
    <property type="component" value="Chromosome"/>
</dbReference>
<dbReference type="PANTHER" id="PTHR42939">
    <property type="entry name" value="ABC TRANSPORTER ATP-BINDING PROTEIN ALBC-RELATED"/>
    <property type="match status" value="1"/>
</dbReference>
<evidence type="ECO:0000313" key="5">
    <source>
        <dbReference type="EMBL" id="APM40798.1"/>
    </source>
</evidence>
<dbReference type="AlphaFoldDB" id="A0A1L5FCR3"/>
<evidence type="ECO:0000313" key="6">
    <source>
        <dbReference type="Proteomes" id="UP000184604"/>
    </source>
</evidence>
<dbReference type="GO" id="GO:0016887">
    <property type="term" value="F:ATP hydrolysis activity"/>
    <property type="evidence" value="ECO:0007669"/>
    <property type="project" value="InterPro"/>
</dbReference>
<dbReference type="CDD" id="cd03230">
    <property type="entry name" value="ABC_DR_subfamily_A"/>
    <property type="match status" value="1"/>
</dbReference>
<dbReference type="Gene3D" id="3.40.50.300">
    <property type="entry name" value="P-loop containing nucleotide triphosphate hydrolases"/>
    <property type="match status" value="1"/>
</dbReference>
<dbReference type="OrthoDB" id="9809205at2"/>
<dbReference type="InterPro" id="IPR003439">
    <property type="entry name" value="ABC_transporter-like_ATP-bd"/>
</dbReference>
<dbReference type="InterPro" id="IPR017871">
    <property type="entry name" value="ABC_transporter-like_CS"/>
</dbReference>
<keyword evidence="2" id="KW-0547">Nucleotide-binding</keyword>
<dbReference type="InterPro" id="IPR051782">
    <property type="entry name" value="ABC_Transporter_VariousFunc"/>
</dbReference>
<keyword evidence="3" id="KW-0067">ATP-binding</keyword>
<reference evidence="5 6" key="1">
    <citation type="submission" date="2016-12" db="EMBL/GenBank/DDBJ databases">
        <title>Complete genome sequence of Clostridium kluyveri JZZ isolated from the pit mud of a Chinese flavor liquor-making factory.</title>
        <authorList>
            <person name="Wang Y."/>
        </authorList>
    </citation>
    <scope>NUCLEOTIDE SEQUENCE [LARGE SCALE GENOMIC DNA]</scope>
    <source>
        <strain evidence="5 6">JZZ</strain>
    </source>
</reference>
<dbReference type="PROSITE" id="PS50893">
    <property type="entry name" value="ABC_TRANSPORTER_2"/>
    <property type="match status" value="1"/>
</dbReference>
<evidence type="ECO:0000256" key="1">
    <source>
        <dbReference type="ARBA" id="ARBA00022448"/>
    </source>
</evidence>
<dbReference type="PROSITE" id="PS00211">
    <property type="entry name" value="ABC_TRANSPORTER_1"/>
    <property type="match status" value="1"/>
</dbReference>
<evidence type="ECO:0000256" key="2">
    <source>
        <dbReference type="ARBA" id="ARBA00022741"/>
    </source>
</evidence>
<evidence type="ECO:0000256" key="3">
    <source>
        <dbReference type="ARBA" id="ARBA00022840"/>
    </source>
</evidence>
<proteinExistence type="predicted"/>
<dbReference type="SUPFAM" id="SSF52540">
    <property type="entry name" value="P-loop containing nucleoside triphosphate hydrolases"/>
    <property type="match status" value="1"/>
</dbReference>
<gene>
    <name evidence="5" type="ORF">BS101_19835</name>
</gene>
<dbReference type="SMART" id="SM00382">
    <property type="entry name" value="AAA"/>
    <property type="match status" value="1"/>
</dbReference>
<dbReference type="EMBL" id="CP018335">
    <property type="protein sequence ID" value="APM40798.1"/>
    <property type="molecule type" value="Genomic_DNA"/>
</dbReference>
<dbReference type="PANTHER" id="PTHR42939:SF1">
    <property type="entry name" value="ABC TRANSPORTER ATP-BINDING PROTEIN ALBC-RELATED"/>
    <property type="match status" value="1"/>
</dbReference>
<dbReference type="InterPro" id="IPR027417">
    <property type="entry name" value="P-loop_NTPase"/>
</dbReference>
<dbReference type="InterPro" id="IPR003593">
    <property type="entry name" value="AAA+_ATPase"/>
</dbReference>
<evidence type="ECO:0000259" key="4">
    <source>
        <dbReference type="PROSITE" id="PS50893"/>
    </source>
</evidence>
<organism evidence="5 6">
    <name type="scientific">Clostridium kluyveri</name>
    <dbReference type="NCBI Taxonomy" id="1534"/>
    <lineage>
        <taxon>Bacteria</taxon>
        <taxon>Bacillati</taxon>
        <taxon>Bacillota</taxon>
        <taxon>Clostridia</taxon>
        <taxon>Eubacteriales</taxon>
        <taxon>Clostridiaceae</taxon>
        <taxon>Clostridium</taxon>
    </lineage>
</organism>
<protein>
    <recommendedName>
        <fullName evidence="4">ABC transporter domain-containing protein</fullName>
    </recommendedName>
</protein>
<dbReference type="Pfam" id="PF00005">
    <property type="entry name" value="ABC_tran"/>
    <property type="match status" value="1"/>
</dbReference>
<dbReference type="RefSeq" id="WP_073540358.1">
    <property type="nucleotide sequence ID" value="NZ_CP018335.1"/>
</dbReference>
<sequence length="216" mass="25135">MNIKIKNLYKKFRNREVLKNINYDFYEGYKYAIIGPNGSGKTMLLKALSGLIIPSQGSIYIDNKEMHKDFRFYESLGLIIETTKFYPNLTGYENLKLLASIRKKISDEHIIKTLKEINLLESKDQQVKKYSLGMIQRLAIGQAIMEEPKILLLDEPTIALDDDSRDMLFNILDQFKRKNKIIIVATNEKHDLKDKYDKFVLISDGEIKRSGDINDY</sequence>
<feature type="domain" description="ABC transporter" evidence="4">
    <location>
        <begin position="3"/>
        <end position="216"/>
    </location>
</feature>
<name>A0A1L5FCR3_CLOKL</name>
<accession>A0A1L5FCR3</accession>
<keyword evidence="1" id="KW-0813">Transport</keyword>
<dbReference type="GO" id="GO:0005524">
    <property type="term" value="F:ATP binding"/>
    <property type="evidence" value="ECO:0007669"/>
    <property type="project" value="UniProtKB-KW"/>
</dbReference>